<dbReference type="EMBL" id="CAJVPS010013174">
    <property type="protein sequence ID" value="CAG8675509.1"/>
    <property type="molecule type" value="Genomic_DNA"/>
</dbReference>
<feature type="domain" description="Tyrosine specific protein phosphatases" evidence="1">
    <location>
        <begin position="422"/>
        <end position="469"/>
    </location>
</feature>
<dbReference type="AlphaFoldDB" id="A0A9N9EEQ1"/>
<dbReference type="Proteomes" id="UP000789508">
    <property type="component" value="Unassembled WGS sequence"/>
</dbReference>
<dbReference type="GO" id="GO:0004721">
    <property type="term" value="F:phosphoprotein phosphatase activity"/>
    <property type="evidence" value="ECO:0007669"/>
    <property type="project" value="InterPro"/>
</dbReference>
<dbReference type="PROSITE" id="PS50056">
    <property type="entry name" value="TYR_PHOSPHATASE_2"/>
    <property type="match status" value="1"/>
</dbReference>
<dbReference type="Gene3D" id="3.90.190.10">
    <property type="entry name" value="Protein tyrosine phosphatase superfamily"/>
    <property type="match status" value="1"/>
</dbReference>
<dbReference type="Pfam" id="PF12146">
    <property type="entry name" value="Hydrolase_4"/>
    <property type="match status" value="1"/>
</dbReference>
<dbReference type="OrthoDB" id="9988524at2759"/>
<dbReference type="InterPro" id="IPR000387">
    <property type="entry name" value="Tyr_Pase_dom"/>
</dbReference>
<proteinExistence type="predicted"/>
<dbReference type="InterPro" id="IPR026893">
    <property type="entry name" value="Tyr/Ser_Pase_IphP-type"/>
</dbReference>
<reference evidence="2" key="1">
    <citation type="submission" date="2021-06" db="EMBL/GenBank/DDBJ databases">
        <authorList>
            <person name="Kallberg Y."/>
            <person name="Tangrot J."/>
            <person name="Rosling A."/>
        </authorList>
    </citation>
    <scope>NUCLEOTIDE SEQUENCE</scope>
    <source>
        <strain evidence="2">FL130A</strain>
    </source>
</reference>
<protein>
    <submittedName>
        <fullName evidence="2">8642_t:CDS:1</fullName>
    </submittedName>
</protein>
<dbReference type="Gene3D" id="3.40.50.1820">
    <property type="entry name" value="alpha/beta hydrolase"/>
    <property type="match status" value="1"/>
</dbReference>
<dbReference type="Pfam" id="PF13350">
    <property type="entry name" value="Y_phosphatase3"/>
    <property type="match status" value="1"/>
</dbReference>
<accession>A0A9N9EEQ1</accession>
<keyword evidence="3" id="KW-1185">Reference proteome</keyword>
<dbReference type="InterPro" id="IPR016130">
    <property type="entry name" value="Tyr_Pase_AS"/>
</dbReference>
<comment type="caution">
    <text evidence="2">The sequence shown here is derived from an EMBL/GenBank/DDBJ whole genome shotgun (WGS) entry which is preliminary data.</text>
</comment>
<dbReference type="InterPro" id="IPR029058">
    <property type="entry name" value="AB_hydrolase_fold"/>
</dbReference>
<evidence type="ECO:0000259" key="1">
    <source>
        <dbReference type="PROSITE" id="PS50056"/>
    </source>
</evidence>
<dbReference type="InterPro" id="IPR022742">
    <property type="entry name" value="Hydrolase_4"/>
</dbReference>
<evidence type="ECO:0000313" key="3">
    <source>
        <dbReference type="Proteomes" id="UP000789508"/>
    </source>
</evidence>
<sequence>MSRNPPPSKITTDEQKLLAVNNNKTTEIRIKNTIGQVIVGILEQNETKPSASLVSSTRGARIGLICHGLFGHKNYCYQEQLAKSLPFDNFRFDFRGSGDSEGEALFESLQEDFDDIETVFNYLVKEYGYRPFTIIAHSKAAATVLSYAATRNRTLPHIVNVSGMYYLSDYLKMLPKQLHDALETRGTYDWEMKSANKTLKIRTTTEHVKRFVNSPVHLVATMPESTSVLTIHGTADEQISLENAVKYANLIPNHTLKFIIGATHTYKDHTKEIVAEICEYFSTTSLTQRFFQRNRWLDGGVVPRVINVEGFLNFCDFGGWRCTDVNGDGANIDGVSEMFVRERYMFKCGELTKITQEGIKALHRLNIKKIFDIRSSVSSELETQDIKNIDGIVQTTVFVETEYTSDELFEPWNTWNLQEIALGFLQALKEGAEAYAKIFRHVLENPYTPFVIHCSVGRDRTGLFVMLALKLAGVSDEVVAREYEMTMAGKFDEHGKLENSTVSKSESPQTASYESMIQTLVEFHKTYHSAENFLVNECGFSVVQVKRIRSNLVHMYLVVSDIQAYNAIANSGIGLKKSVYRMKLLKILVQPIQQSPPDLRCNEHGQIYET</sequence>
<dbReference type="PANTHER" id="PTHR42886:SF53">
    <property type="entry name" value="ALPHA_BETA-HYDROLASES SUPERFAMILY PROTEIN"/>
    <property type="match status" value="1"/>
</dbReference>
<dbReference type="PROSITE" id="PS00383">
    <property type="entry name" value="TYR_PHOSPHATASE_1"/>
    <property type="match status" value="1"/>
</dbReference>
<gene>
    <name evidence="2" type="ORF">ALEPTO_LOCUS10721</name>
</gene>
<name>A0A9N9EEQ1_9GLOM</name>
<dbReference type="SUPFAM" id="SSF52799">
    <property type="entry name" value="(Phosphotyrosine protein) phosphatases II"/>
    <property type="match status" value="1"/>
</dbReference>
<dbReference type="SUPFAM" id="SSF53474">
    <property type="entry name" value="alpha/beta-Hydrolases"/>
    <property type="match status" value="1"/>
</dbReference>
<organism evidence="2 3">
    <name type="scientific">Ambispora leptoticha</name>
    <dbReference type="NCBI Taxonomy" id="144679"/>
    <lineage>
        <taxon>Eukaryota</taxon>
        <taxon>Fungi</taxon>
        <taxon>Fungi incertae sedis</taxon>
        <taxon>Mucoromycota</taxon>
        <taxon>Glomeromycotina</taxon>
        <taxon>Glomeromycetes</taxon>
        <taxon>Archaeosporales</taxon>
        <taxon>Ambisporaceae</taxon>
        <taxon>Ambispora</taxon>
    </lineage>
</organism>
<evidence type="ECO:0000313" key="2">
    <source>
        <dbReference type="EMBL" id="CAG8675509.1"/>
    </source>
</evidence>
<dbReference type="InterPro" id="IPR029021">
    <property type="entry name" value="Prot-tyrosine_phosphatase-like"/>
</dbReference>
<dbReference type="PANTHER" id="PTHR42886">
    <property type="entry name" value="RE40534P-RELATED"/>
    <property type="match status" value="1"/>
</dbReference>